<organism evidence="1 2">
    <name type="scientific">Strix occidentalis caurina</name>
    <name type="common">northern spotted owl</name>
    <dbReference type="NCBI Taxonomy" id="311401"/>
    <lineage>
        <taxon>Eukaryota</taxon>
        <taxon>Metazoa</taxon>
        <taxon>Chordata</taxon>
        <taxon>Craniata</taxon>
        <taxon>Vertebrata</taxon>
        <taxon>Euteleostomi</taxon>
        <taxon>Archelosauria</taxon>
        <taxon>Archosauria</taxon>
        <taxon>Dinosauria</taxon>
        <taxon>Saurischia</taxon>
        <taxon>Theropoda</taxon>
        <taxon>Coelurosauria</taxon>
        <taxon>Aves</taxon>
        <taxon>Neognathae</taxon>
        <taxon>Neoaves</taxon>
        <taxon>Telluraves</taxon>
        <taxon>Strigiformes</taxon>
        <taxon>Strigidae</taxon>
        <taxon>Strix</taxon>
    </lineage>
</organism>
<accession>A0A8D0FYB3</accession>
<sequence>MVLILGYWDIR</sequence>
<protein>
    <submittedName>
        <fullName evidence="1">Uncharacterized protein</fullName>
    </submittedName>
</protein>
<name>A0A8D0FYB3_STROC</name>
<proteinExistence type="predicted"/>
<dbReference type="Proteomes" id="UP000694551">
    <property type="component" value="Unplaced"/>
</dbReference>
<evidence type="ECO:0000313" key="1">
    <source>
        <dbReference type="Ensembl" id="ENSSOCP00000022650.1"/>
    </source>
</evidence>
<evidence type="ECO:0000313" key="2">
    <source>
        <dbReference type="Proteomes" id="UP000694551"/>
    </source>
</evidence>
<reference evidence="1" key="2">
    <citation type="submission" date="2025-09" db="UniProtKB">
        <authorList>
            <consortium name="Ensembl"/>
        </authorList>
    </citation>
    <scope>IDENTIFICATION</scope>
</reference>
<reference evidence="1" key="1">
    <citation type="submission" date="2025-08" db="UniProtKB">
        <authorList>
            <consortium name="Ensembl"/>
        </authorList>
    </citation>
    <scope>IDENTIFICATION</scope>
</reference>
<dbReference type="Ensembl" id="ENSSOCT00000023214.1">
    <property type="protein sequence ID" value="ENSSOCP00000022650.1"/>
    <property type="gene ID" value="ENSSOCG00000016808.1"/>
</dbReference>
<keyword evidence="2" id="KW-1185">Reference proteome</keyword>